<reference evidence="3 4" key="1">
    <citation type="submission" date="2021-03" db="EMBL/GenBank/DDBJ databases">
        <title>Sequencing the genomes of 1000 actinobacteria strains.</title>
        <authorList>
            <person name="Klenk H.-P."/>
        </authorList>
    </citation>
    <scope>NUCLEOTIDE SEQUENCE [LARGE SCALE GENOMIC DNA]</scope>
    <source>
        <strain evidence="3 4">DSM 15454</strain>
    </source>
</reference>
<keyword evidence="4" id="KW-1185">Reference proteome</keyword>
<dbReference type="PANTHER" id="PTHR37981:SF1">
    <property type="entry name" value="SGNH HYDROLASE-TYPE ESTERASE DOMAIN-CONTAINING PROTEIN"/>
    <property type="match status" value="1"/>
</dbReference>
<organism evidence="3 4">
    <name type="scientific">Paeniglutamicibacter psychrophenolicus</name>
    <dbReference type="NCBI Taxonomy" id="257454"/>
    <lineage>
        <taxon>Bacteria</taxon>
        <taxon>Bacillati</taxon>
        <taxon>Actinomycetota</taxon>
        <taxon>Actinomycetes</taxon>
        <taxon>Micrococcales</taxon>
        <taxon>Micrococcaceae</taxon>
        <taxon>Paeniglutamicibacter</taxon>
    </lineage>
</organism>
<dbReference type="InterPro" id="IPR037460">
    <property type="entry name" value="SEST-like"/>
</dbReference>
<gene>
    <name evidence="3" type="ORF">JOF46_001958</name>
</gene>
<dbReference type="Proteomes" id="UP000766570">
    <property type="component" value="Unassembled WGS sequence"/>
</dbReference>
<dbReference type="InterPro" id="IPR036514">
    <property type="entry name" value="SGNH_hydro_sf"/>
</dbReference>
<dbReference type="Gene3D" id="3.40.50.1110">
    <property type="entry name" value="SGNH hydrolase"/>
    <property type="match status" value="1"/>
</dbReference>
<feature type="chain" id="PRO_5047368890" evidence="1">
    <location>
        <begin position="33"/>
        <end position="289"/>
    </location>
</feature>
<feature type="signal peptide" evidence="1">
    <location>
        <begin position="1"/>
        <end position="32"/>
    </location>
</feature>
<evidence type="ECO:0000313" key="4">
    <source>
        <dbReference type="Proteomes" id="UP000766570"/>
    </source>
</evidence>
<sequence>MARFAPSRIFAIFAAGIAACALSLTGMGPAAALAPPTETSTSGIVYYVNLGDSYSAGFGSGALVPGPFPGCLQGNGQTHVTKIASMDNVNLTANVACAGMTTAQIGAVAQQITPYLATADLTTLTLGGNDLNLAGLVLACSTLGSDAACEQALAAGNAALPMVGASAHQTLQFIDAATPGEILVLGYPRLFTASNGDQPLMSASHARDLNKLGDSLNRVIRDATDGTSATFVSVLGPFNDHGLGATDSWIYFNMANLGDPFNLHPTTSGYLNGYYPAVRNHIHMNLLVR</sequence>
<evidence type="ECO:0000256" key="1">
    <source>
        <dbReference type="SAM" id="SignalP"/>
    </source>
</evidence>
<dbReference type="PANTHER" id="PTHR37981">
    <property type="entry name" value="LIPASE 2"/>
    <property type="match status" value="1"/>
</dbReference>
<dbReference type="PROSITE" id="PS51257">
    <property type="entry name" value="PROKAR_LIPOPROTEIN"/>
    <property type="match status" value="1"/>
</dbReference>
<feature type="domain" description="SGNH hydrolase-type esterase" evidence="2">
    <location>
        <begin position="50"/>
        <end position="270"/>
    </location>
</feature>
<dbReference type="InterPro" id="IPR013830">
    <property type="entry name" value="SGNH_hydro"/>
</dbReference>
<dbReference type="RefSeq" id="WP_209907124.1">
    <property type="nucleotide sequence ID" value="NZ_BAAAMI010000011.1"/>
</dbReference>
<accession>A0ABS4WCW2</accession>
<keyword evidence="1" id="KW-0732">Signal</keyword>
<proteinExistence type="predicted"/>
<dbReference type="Pfam" id="PF13472">
    <property type="entry name" value="Lipase_GDSL_2"/>
    <property type="match status" value="1"/>
</dbReference>
<dbReference type="SUPFAM" id="SSF52266">
    <property type="entry name" value="SGNH hydrolase"/>
    <property type="match status" value="1"/>
</dbReference>
<evidence type="ECO:0000313" key="3">
    <source>
        <dbReference type="EMBL" id="MBP2374046.1"/>
    </source>
</evidence>
<protein>
    <submittedName>
        <fullName evidence="3">Lysophospholipase L1-like esterase</fullName>
    </submittedName>
</protein>
<name>A0ABS4WCW2_9MICC</name>
<dbReference type="EMBL" id="JAGIOE010000001">
    <property type="protein sequence ID" value="MBP2374046.1"/>
    <property type="molecule type" value="Genomic_DNA"/>
</dbReference>
<comment type="caution">
    <text evidence="3">The sequence shown here is derived from an EMBL/GenBank/DDBJ whole genome shotgun (WGS) entry which is preliminary data.</text>
</comment>
<evidence type="ECO:0000259" key="2">
    <source>
        <dbReference type="Pfam" id="PF13472"/>
    </source>
</evidence>